<sequence length="74" mass="8055">MGLRIRERIWSGVDEGERRAAEEEADRVLEEADAVDCDGDGEEAAAGESDVTEEFDMIVDEDDAAEYGGGFLVD</sequence>
<organism evidence="1 2">
    <name type="scientific">Zarea fungicola</name>
    <dbReference type="NCBI Taxonomy" id="93591"/>
    <lineage>
        <taxon>Eukaryota</taxon>
        <taxon>Fungi</taxon>
        <taxon>Dikarya</taxon>
        <taxon>Ascomycota</taxon>
        <taxon>Pezizomycotina</taxon>
        <taxon>Sordariomycetes</taxon>
        <taxon>Hypocreomycetidae</taxon>
        <taxon>Hypocreales</taxon>
        <taxon>Cordycipitaceae</taxon>
        <taxon>Zarea</taxon>
    </lineage>
</organism>
<name>A0ACC1MPL6_9HYPO</name>
<accession>A0ACC1MPL6</accession>
<dbReference type="Proteomes" id="UP001143910">
    <property type="component" value="Unassembled WGS sequence"/>
</dbReference>
<keyword evidence="2" id="KW-1185">Reference proteome</keyword>
<comment type="caution">
    <text evidence="1">The sequence shown here is derived from an EMBL/GenBank/DDBJ whole genome shotgun (WGS) entry which is preliminary data.</text>
</comment>
<evidence type="ECO:0000313" key="1">
    <source>
        <dbReference type="EMBL" id="KAJ2968759.1"/>
    </source>
</evidence>
<evidence type="ECO:0000313" key="2">
    <source>
        <dbReference type="Proteomes" id="UP001143910"/>
    </source>
</evidence>
<protein>
    <submittedName>
        <fullName evidence="1">Uncharacterized protein</fullName>
    </submittedName>
</protein>
<gene>
    <name evidence="1" type="ORF">NQ176_g9024</name>
</gene>
<dbReference type="EMBL" id="JANJQO010001908">
    <property type="protein sequence ID" value="KAJ2968759.1"/>
    <property type="molecule type" value="Genomic_DNA"/>
</dbReference>
<reference evidence="1" key="1">
    <citation type="submission" date="2022-08" db="EMBL/GenBank/DDBJ databases">
        <title>Genome Sequence of Lecanicillium fungicola.</title>
        <authorList>
            <person name="Buettner E."/>
        </authorList>
    </citation>
    <scope>NUCLEOTIDE SEQUENCE</scope>
    <source>
        <strain evidence="1">Babe33</strain>
    </source>
</reference>
<proteinExistence type="predicted"/>